<feature type="site" description="Interaction with DNA" evidence="3">
    <location>
        <position position="337"/>
    </location>
</feature>
<feature type="active site" description="Proton donor/acceptor" evidence="1">
    <location>
        <position position="315"/>
    </location>
</feature>
<evidence type="ECO:0000313" key="4">
    <source>
        <dbReference type="EMBL" id="AKJ05197.1"/>
    </source>
</evidence>
<feature type="binding site" evidence="2">
    <location>
        <position position="317"/>
    </location>
    <ligand>
        <name>substrate</name>
    </ligand>
</feature>
<gene>
    <name evidence="4" type="ORF">AA314_06823</name>
</gene>
<protein>
    <recommendedName>
        <fullName evidence="6">Tyrosyl-DNA phosphodiesterase</fullName>
    </recommendedName>
</protein>
<evidence type="ECO:0000256" key="2">
    <source>
        <dbReference type="PIRSR" id="PIRSR610347-2"/>
    </source>
</evidence>
<evidence type="ECO:0000256" key="1">
    <source>
        <dbReference type="PIRSR" id="PIRSR610347-1"/>
    </source>
</evidence>
<dbReference type="GO" id="GO:0006281">
    <property type="term" value="P:DNA repair"/>
    <property type="evidence" value="ECO:0007669"/>
    <property type="project" value="InterPro"/>
</dbReference>
<evidence type="ECO:0000256" key="3">
    <source>
        <dbReference type="PIRSR" id="PIRSR610347-3"/>
    </source>
</evidence>
<dbReference type="Pfam" id="PF06087">
    <property type="entry name" value="Tyr-DNA_phospho"/>
    <property type="match status" value="1"/>
</dbReference>
<name>A0AAC8QCH2_9BACT</name>
<evidence type="ECO:0008006" key="6">
    <source>
        <dbReference type="Google" id="ProtNLM"/>
    </source>
</evidence>
<dbReference type="GO" id="GO:0008081">
    <property type="term" value="F:phosphoric diester hydrolase activity"/>
    <property type="evidence" value="ECO:0007669"/>
    <property type="project" value="InterPro"/>
</dbReference>
<dbReference type="InterPro" id="IPR010347">
    <property type="entry name" value="Tdp1"/>
</dbReference>
<accession>A0AAC8QCH2</accession>
<proteinExistence type="predicted"/>
<evidence type="ECO:0000313" key="5">
    <source>
        <dbReference type="Proteomes" id="UP000035579"/>
    </source>
</evidence>
<dbReference type="EMBL" id="CP011509">
    <property type="protein sequence ID" value="AKJ05197.1"/>
    <property type="molecule type" value="Genomic_DNA"/>
</dbReference>
<dbReference type="KEGG" id="age:AA314_06823"/>
<reference evidence="4 5" key="1">
    <citation type="submission" date="2015-05" db="EMBL/GenBank/DDBJ databases">
        <title>Genome assembly of Archangium gephyra DSM 2261.</title>
        <authorList>
            <person name="Sharma G."/>
            <person name="Subramanian S."/>
        </authorList>
    </citation>
    <scope>NUCLEOTIDE SEQUENCE [LARGE SCALE GENOMIC DNA]</scope>
    <source>
        <strain evidence="4 5">DSM 2261</strain>
    </source>
</reference>
<sequence>MTTPSWKDVLPTPPPGGRLHEAWMTSFEQPDAGLLVEHLLPSLLGASHSLSQEVQERTMFFGELGTALEALHGRLTVISSPPRAAREDSQYPWLWCYVSHFIVGAAARAVQHAKLWAFHWKVDDKEHLELHVSSTNLTASAFKGQLQAGWQVTLPLGDRTTQSTRQTWGDLVPFLESLGASAGEVAATRVQRLITLLGRVECPADVTFVASIPGQGSAARQLKQFEPSELHVLTPTIGEWKDRTLSAWSADVGVVPGKIHLKWISEKHPWAATSGWTLSTAASEKLESNGVQLECLPIEARFTEQHRDGDPRWSHAKLYLLRSRRKRWLLVTSANWSVAAWGAGKTSPRNFELGVVFESEWTDLEALGEPFDSPDTIPFCVDRADDEQPNSALEWAEASWDGKRIELRARSSDLDTPITTLVTFTGSSEESISLVDGAAAIPWKDPEHTPISARFTQGAETLEVAVVDLRPPAEFAQTPLPEVDPAVAKALREAFLLQRYGGPVVDPESIPGLGGGHRPPTVGAPAADYSVQAWLDARAAFNVVDQWRAALAEAVIEPVLLKRVRLDGEELRALYARREGPAAGLVVEELGWRLDEEA</sequence>
<dbReference type="SUPFAM" id="SSF56024">
    <property type="entry name" value="Phospholipase D/nuclease"/>
    <property type="match status" value="1"/>
</dbReference>
<dbReference type="Gene3D" id="3.30.870.10">
    <property type="entry name" value="Endonuclease Chain A"/>
    <property type="match status" value="1"/>
</dbReference>
<organism evidence="4 5">
    <name type="scientific">Archangium gephyra</name>
    <dbReference type="NCBI Taxonomy" id="48"/>
    <lineage>
        <taxon>Bacteria</taxon>
        <taxon>Pseudomonadati</taxon>
        <taxon>Myxococcota</taxon>
        <taxon>Myxococcia</taxon>
        <taxon>Myxococcales</taxon>
        <taxon>Cystobacterineae</taxon>
        <taxon>Archangiaceae</taxon>
        <taxon>Archangium</taxon>
    </lineage>
</organism>
<dbReference type="AlphaFoldDB" id="A0AAC8QCH2"/>
<dbReference type="Proteomes" id="UP000035579">
    <property type="component" value="Chromosome"/>
</dbReference>